<dbReference type="GO" id="GO:0046872">
    <property type="term" value="F:metal ion binding"/>
    <property type="evidence" value="ECO:0007669"/>
    <property type="project" value="UniProtKB-KW"/>
</dbReference>
<accession>A0A917HTC9</accession>
<comment type="function">
    <text evidence="12">Catalyzes the phosphorylation of ribose at O-5 in a reaction requiring ATP and magnesium. The resulting D-ribose-5-phosphate can then be used either for sythesis of nucleotides, histidine, and tryptophan, or as a component of the pentose phosphate pathway.</text>
</comment>
<feature type="binding site" evidence="12">
    <location>
        <begin position="209"/>
        <end position="214"/>
    </location>
    <ligand>
        <name>ATP</name>
        <dbReference type="ChEBI" id="CHEBI:30616"/>
    </ligand>
</feature>
<comment type="subcellular location">
    <subcellularLocation>
        <location evidence="12">Cytoplasm</location>
    </subcellularLocation>
</comment>
<feature type="binding site" evidence="12">
    <location>
        <begin position="240"/>
        <end position="241"/>
    </location>
    <ligand>
        <name>ATP</name>
        <dbReference type="ChEBI" id="CHEBI:30616"/>
    </ligand>
</feature>
<sequence>MIVNSTVCVVGSINMDLTIAADTMPMKGETVMGGEFATYPGGKGANQAVAAARLGSAVNMIGAVGNDSFGSTLIDHLQLEGINAEGIVTLSDVSTGLANIIVSEGDNRIIVASGANRLVTPAHVKKHKKLIENSDIVLLQLEIPMETVISTLTIANEYGIPVIVNPAPYQQLPDLVLTGSTFLTPNEIEVQTMKNTPRFASIQEKVIVTQGERGVQFYDRGVSRYLPSHQVAVKDTTGAGDTFNGALASQLGGKVQLARAIQYANAAAALSVTKVGAQGGMPTGQEVEQFILEGTVS</sequence>
<feature type="binding site" evidence="12">
    <location>
        <begin position="42"/>
        <end position="46"/>
    </location>
    <ligand>
        <name>substrate</name>
    </ligand>
</feature>
<dbReference type="InterPro" id="IPR002139">
    <property type="entry name" value="Ribo/fructo_kinase"/>
</dbReference>
<keyword evidence="8 12" id="KW-0067">ATP-binding</keyword>
<evidence type="ECO:0000256" key="5">
    <source>
        <dbReference type="ARBA" id="ARBA00022723"/>
    </source>
</evidence>
<comment type="activity regulation">
    <text evidence="12">Activated by a monovalent cation that binds near, but not in, the active site. The most likely occupant of the site in vivo is potassium. Ion binding induces a conformational change that may alter substrate affinity.</text>
</comment>
<dbReference type="InterPro" id="IPR029056">
    <property type="entry name" value="Ribokinase-like"/>
</dbReference>
<feature type="binding site" evidence="12">
    <location>
        <position position="186"/>
    </location>
    <ligand>
        <name>ATP</name>
        <dbReference type="ChEBI" id="CHEBI:30616"/>
    </ligand>
</feature>
<feature type="binding site" evidence="12">
    <location>
        <begin position="14"/>
        <end position="16"/>
    </location>
    <ligand>
        <name>substrate</name>
    </ligand>
</feature>
<evidence type="ECO:0000256" key="1">
    <source>
        <dbReference type="ARBA" id="ARBA00005380"/>
    </source>
</evidence>
<comment type="pathway">
    <text evidence="12">Carbohydrate metabolism; D-ribose degradation; D-ribose 5-phosphate from beta-D-ribopyranose: step 2/2.</text>
</comment>
<dbReference type="Pfam" id="PF00294">
    <property type="entry name" value="PfkB"/>
    <property type="match status" value="1"/>
</dbReference>
<comment type="caution">
    <text evidence="12">Lacks conserved residue(s) required for the propagation of feature annotation.</text>
</comment>
<name>A0A917HTC9_9BACI</name>
<evidence type="ECO:0000256" key="7">
    <source>
        <dbReference type="ARBA" id="ARBA00022777"/>
    </source>
</evidence>
<dbReference type="PANTHER" id="PTHR10584">
    <property type="entry name" value="SUGAR KINASE"/>
    <property type="match status" value="1"/>
</dbReference>
<feature type="binding site" evidence="12">
    <location>
        <position position="271"/>
    </location>
    <ligand>
        <name>K(+)</name>
        <dbReference type="ChEBI" id="CHEBI:29103"/>
    </ligand>
</feature>
<dbReference type="PANTHER" id="PTHR10584:SF166">
    <property type="entry name" value="RIBOKINASE"/>
    <property type="match status" value="1"/>
</dbReference>
<evidence type="ECO:0000256" key="8">
    <source>
        <dbReference type="ARBA" id="ARBA00022840"/>
    </source>
</evidence>
<feature type="binding site" evidence="12">
    <location>
        <position position="265"/>
    </location>
    <ligand>
        <name>ATP</name>
        <dbReference type="ChEBI" id="CHEBI:30616"/>
    </ligand>
</feature>
<feature type="active site" description="Proton acceptor" evidence="12">
    <location>
        <position position="241"/>
    </location>
</feature>
<reference evidence="14" key="2">
    <citation type="submission" date="2020-09" db="EMBL/GenBank/DDBJ databases">
        <authorList>
            <person name="Sun Q."/>
            <person name="Zhou Y."/>
        </authorList>
    </citation>
    <scope>NUCLEOTIDE SEQUENCE</scope>
    <source>
        <strain evidence="14">CGMCC 1.12754</strain>
    </source>
</reference>
<evidence type="ECO:0000256" key="2">
    <source>
        <dbReference type="ARBA" id="ARBA00012035"/>
    </source>
</evidence>
<feature type="binding site" evidence="12">
    <location>
        <position position="235"/>
    </location>
    <ligand>
        <name>K(+)</name>
        <dbReference type="ChEBI" id="CHEBI:29103"/>
    </ligand>
</feature>
<reference evidence="14" key="1">
    <citation type="journal article" date="2014" name="Int. J. Syst. Evol. Microbiol.">
        <title>Complete genome sequence of Corynebacterium casei LMG S-19264T (=DSM 44701T), isolated from a smear-ripened cheese.</title>
        <authorList>
            <consortium name="US DOE Joint Genome Institute (JGI-PGF)"/>
            <person name="Walter F."/>
            <person name="Albersmeier A."/>
            <person name="Kalinowski J."/>
            <person name="Ruckert C."/>
        </authorList>
    </citation>
    <scope>NUCLEOTIDE SEQUENCE</scope>
    <source>
        <strain evidence="14">CGMCC 1.12754</strain>
    </source>
</reference>
<organism evidence="14 15">
    <name type="scientific">Virgibacillus oceani</name>
    <dbReference type="NCBI Taxonomy" id="1479511"/>
    <lineage>
        <taxon>Bacteria</taxon>
        <taxon>Bacillati</taxon>
        <taxon>Bacillota</taxon>
        <taxon>Bacilli</taxon>
        <taxon>Bacillales</taxon>
        <taxon>Bacillaceae</taxon>
        <taxon>Virgibacillus</taxon>
    </lineage>
</organism>
<comment type="subunit">
    <text evidence="12">Homodimer.</text>
</comment>
<keyword evidence="9 12" id="KW-0460">Magnesium</keyword>
<dbReference type="GO" id="GO:0004747">
    <property type="term" value="F:ribokinase activity"/>
    <property type="evidence" value="ECO:0007669"/>
    <property type="project" value="UniProtKB-UniRule"/>
</dbReference>
<feature type="binding site" evidence="12">
    <location>
        <position position="237"/>
    </location>
    <ligand>
        <name>K(+)</name>
        <dbReference type="ChEBI" id="CHEBI:29103"/>
    </ligand>
</feature>
<evidence type="ECO:0000256" key="10">
    <source>
        <dbReference type="ARBA" id="ARBA00022958"/>
    </source>
</evidence>
<proteinExistence type="inferred from homology"/>
<dbReference type="Gene3D" id="3.40.1190.20">
    <property type="match status" value="1"/>
</dbReference>
<dbReference type="InterPro" id="IPR011611">
    <property type="entry name" value="PfkB_dom"/>
</dbReference>
<evidence type="ECO:0000259" key="13">
    <source>
        <dbReference type="Pfam" id="PF00294"/>
    </source>
</evidence>
<keyword evidence="4 12" id="KW-0808">Transferase</keyword>
<comment type="catalytic activity">
    <reaction evidence="12">
        <text>D-ribose + ATP = D-ribose 5-phosphate + ADP + H(+)</text>
        <dbReference type="Rhea" id="RHEA:13697"/>
        <dbReference type="ChEBI" id="CHEBI:15378"/>
        <dbReference type="ChEBI" id="CHEBI:30616"/>
        <dbReference type="ChEBI" id="CHEBI:47013"/>
        <dbReference type="ChEBI" id="CHEBI:78346"/>
        <dbReference type="ChEBI" id="CHEBI:456216"/>
        <dbReference type="EC" id="2.7.1.15"/>
    </reaction>
</comment>
<dbReference type="NCBIfam" id="TIGR02152">
    <property type="entry name" value="D_ribokin_bact"/>
    <property type="match status" value="1"/>
</dbReference>
<evidence type="ECO:0000256" key="12">
    <source>
        <dbReference type="HAMAP-Rule" id="MF_01987"/>
    </source>
</evidence>
<keyword evidence="10 12" id="KW-0630">Potassium</keyword>
<dbReference type="AlphaFoldDB" id="A0A917HTC9"/>
<comment type="similarity">
    <text evidence="12">Belongs to the carbohydrate kinase PfkB family. Ribokinase subfamily.</text>
</comment>
<dbReference type="GO" id="GO:0005829">
    <property type="term" value="C:cytosol"/>
    <property type="evidence" value="ECO:0007669"/>
    <property type="project" value="TreeGrafter"/>
</dbReference>
<comment type="caution">
    <text evidence="14">The sequence shown here is derived from an EMBL/GenBank/DDBJ whole genome shotgun (WGS) entry which is preliminary data.</text>
</comment>
<dbReference type="EMBL" id="BMFR01000033">
    <property type="protein sequence ID" value="GGG88540.1"/>
    <property type="molecule type" value="Genomic_DNA"/>
</dbReference>
<evidence type="ECO:0000313" key="15">
    <source>
        <dbReference type="Proteomes" id="UP000622860"/>
    </source>
</evidence>
<evidence type="ECO:0000313" key="14">
    <source>
        <dbReference type="EMBL" id="GGG88540.1"/>
    </source>
</evidence>
<comment type="similarity">
    <text evidence="1">Belongs to the carbohydrate kinase pfkB family.</text>
</comment>
<dbReference type="GO" id="GO:0019303">
    <property type="term" value="P:D-ribose catabolic process"/>
    <property type="evidence" value="ECO:0007669"/>
    <property type="project" value="UniProtKB-UniRule"/>
</dbReference>
<evidence type="ECO:0000256" key="4">
    <source>
        <dbReference type="ARBA" id="ARBA00022679"/>
    </source>
</evidence>
<dbReference type="Proteomes" id="UP000622860">
    <property type="component" value="Unassembled WGS sequence"/>
</dbReference>
<feature type="binding site" evidence="12">
    <location>
        <position position="142"/>
    </location>
    <ligand>
        <name>substrate</name>
    </ligand>
</feature>
<dbReference type="GO" id="GO:0005524">
    <property type="term" value="F:ATP binding"/>
    <property type="evidence" value="ECO:0007669"/>
    <property type="project" value="UniProtKB-UniRule"/>
</dbReference>
<dbReference type="InterPro" id="IPR011877">
    <property type="entry name" value="Ribokinase"/>
</dbReference>
<keyword evidence="11 12" id="KW-0119">Carbohydrate metabolism</keyword>
<dbReference type="SUPFAM" id="SSF53613">
    <property type="entry name" value="Ribokinase-like"/>
    <property type="match status" value="1"/>
</dbReference>
<evidence type="ECO:0000256" key="3">
    <source>
        <dbReference type="ARBA" id="ARBA00016943"/>
    </source>
</evidence>
<keyword evidence="7 12" id="KW-0418">Kinase</keyword>
<evidence type="ECO:0000256" key="9">
    <source>
        <dbReference type="ARBA" id="ARBA00022842"/>
    </source>
</evidence>
<dbReference type="PRINTS" id="PR00990">
    <property type="entry name" value="RIBOKINASE"/>
</dbReference>
<dbReference type="HAMAP" id="MF_01987">
    <property type="entry name" value="Ribokinase"/>
    <property type="match status" value="1"/>
</dbReference>
<keyword evidence="12" id="KW-0963">Cytoplasm</keyword>
<feature type="binding site" evidence="12">
    <location>
        <position position="241"/>
    </location>
    <ligand>
        <name>substrate</name>
    </ligand>
</feature>
<dbReference type="InterPro" id="IPR002173">
    <property type="entry name" value="Carboh/pur_kinase_PfkB_CS"/>
</dbReference>
<keyword evidence="6 12" id="KW-0547">Nucleotide-binding</keyword>
<keyword evidence="5 12" id="KW-0479">Metal-binding</keyword>
<feature type="binding site" evidence="12">
    <location>
        <position position="276"/>
    </location>
    <ligand>
        <name>K(+)</name>
        <dbReference type="ChEBI" id="CHEBI:29103"/>
    </ligand>
</feature>
<gene>
    <name evidence="12 14" type="primary">rbsK</name>
    <name evidence="14" type="ORF">GCM10011398_38200</name>
</gene>
<dbReference type="EC" id="2.7.1.15" evidence="2 12"/>
<dbReference type="PROSITE" id="PS00584">
    <property type="entry name" value="PFKB_KINASES_2"/>
    <property type="match status" value="1"/>
</dbReference>
<feature type="binding site" evidence="12">
    <location>
        <position position="274"/>
    </location>
    <ligand>
        <name>K(+)</name>
        <dbReference type="ChEBI" id="CHEBI:29103"/>
    </ligand>
</feature>
<evidence type="ECO:0000256" key="11">
    <source>
        <dbReference type="ARBA" id="ARBA00023277"/>
    </source>
</evidence>
<dbReference type="CDD" id="cd01174">
    <property type="entry name" value="ribokinase"/>
    <property type="match status" value="1"/>
</dbReference>
<evidence type="ECO:0000256" key="6">
    <source>
        <dbReference type="ARBA" id="ARBA00022741"/>
    </source>
</evidence>
<keyword evidence="15" id="KW-1185">Reference proteome</keyword>
<comment type="cofactor">
    <cofactor evidence="12">
        <name>Mg(2+)</name>
        <dbReference type="ChEBI" id="CHEBI:18420"/>
    </cofactor>
    <text evidence="12">Requires a divalent cation, most likely magnesium in vivo, as an electrophilic catalyst to aid phosphoryl group transfer. It is the chelate of the metal and the nucleotide that is the actual substrate.</text>
</comment>
<protein>
    <recommendedName>
        <fullName evidence="3 12">Ribokinase</fullName>
        <shortName evidence="12">RK</shortName>
        <ecNumber evidence="2 12">2.7.1.15</ecNumber>
    </recommendedName>
</protein>
<feature type="domain" description="Carbohydrate kinase PfkB" evidence="13">
    <location>
        <begin position="6"/>
        <end position="283"/>
    </location>
</feature>